<reference evidence="8 9" key="1">
    <citation type="submission" date="2016-07" db="EMBL/GenBank/DDBJ databases">
        <title>Pervasive Adenine N6-methylation of Active Genes in Fungi.</title>
        <authorList>
            <consortium name="DOE Joint Genome Institute"/>
            <person name="Mondo S.J."/>
            <person name="Dannebaum R.O."/>
            <person name="Kuo R.C."/>
            <person name="Labutti K."/>
            <person name="Haridas S."/>
            <person name="Kuo A."/>
            <person name="Salamov A."/>
            <person name="Ahrendt S.R."/>
            <person name="Lipzen A."/>
            <person name="Sullivan W."/>
            <person name="Andreopoulos W.B."/>
            <person name="Clum A."/>
            <person name="Lindquist E."/>
            <person name="Daum C."/>
            <person name="Ramamoorthy G.K."/>
            <person name="Gryganskyi A."/>
            <person name="Culley D."/>
            <person name="Magnuson J.K."/>
            <person name="James T.Y."/>
            <person name="O'Malley M.A."/>
            <person name="Stajich J.E."/>
            <person name="Spatafora J.W."/>
            <person name="Visel A."/>
            <person name="Grigoriev I.V."/>
        </authorList>
    </citation>
    <scope>NUCLEOTIDE SEQUENCE [LARGE SCALE GENOMIC DNA]</scope>
    <source>
        <strain evidence="8 9">CBS 931.73</strain>
    </source>
</reference>
<evidence type="ECO:0000256" key="3">
    <source>
        <dbReference type="ARBA" id="ARBA00022676"/>
    </source>
</evidence>
<sequence length="779" mass="88563">MSGTRERRNSISSNDDTLMNDDEIYWDEKYQLPPIEKPITSPKAQSIWIKVNSVVDFFFIKTFLKPCGLDTKEKREAWREKIRYFRAMVFLVLLMIALLFVLPFFICKQTEGVKKGILTVNKPYCIFLDVVYIVFMVCAVGVMVLNVIAAIIVQRSGKIYKSPLPEAEKPKKLLALHIPCYSESKEVILKTVNSVVQSEYDDESKLLFVVSDGNVTGSGNDKSTPRILVEDIFKCEDQAQPLMYQSVGHGDARLNKACVYTGFYSPDDEPNRKIKYLLIIKVGLETEKGAAKPGNRSKRDSQLIVYNFFREANGFFLDDVMKKIESEDQNPFMNTAYEFDGNLGAKAANIEIARTSAYIQDLSLWGAGPGAGFSVTSLSSAYDSTPVSSNASISGNSYRRPKTRFSCPMFAEMYSSLRRIGCNAKNVEYVLVADADTYIRPNGLDILVHSLEADPTLSGVCGETKVENRRQTYITSIQVFEYFLTHCLLKSFESFYANVLVLSGCFTVYRLKRHEKDPRTGKKVIKPAVLDPRIMRDYMAEPKLMREHNLLTIGEDRYLCTLVIRYLNDMRTRYIPAAVCTTTVPDTLSVLLCQRRRWTNSLIHNHFDLFVNPPAFPSFRLRFWFKLVMVSELWSAAAIPFFLPFGFVIAIYGFWTHLTWLSLSFTIFLFCLPGLIALMAGRRTQFGWWIVFLFGLPLWAIVVPLYSLWKMDDFSWGSTRPTNTSPDGEAGSTEKEYVAVDVPEPTFREGNGSYNMNHLTPSSTNLPRVSPAHHRHSVV</sequence>
<feature type="transmembrane region" description="Helical" evidence="7">
    <location>
        <begin position="633"/>
        <end position="654"/>
    </location>
</feature>
<organism evidence="8 9">
    <name type="scientific">Basidiobolus meristosporus CBS 931.73</name>
    <dbReference type="NCBI Taxonomy" id="1314790"/>
    <lineage>
        <taxon>Eukaryota</taxon>
        <taxon>Fungi</taxon>
        <taxon>Fungi incertae sedis</taxon>
        <taxon>Zoopagomycota</taxon>
        <taxon>Entomophthoromycotina</taxon>
        <taxon>Basidiobolomycetes</taxon>
        <taxon>Basidiobolales</taxon>
        <taxon>Basidiobolaceae</taxon>
        <taxon>Basidiobolus</taxon>
    </lineage>
</organism>
<evidence type="ECO:0000256" key="1">
    <source>
        <dbReference type="ARBA" id="ARBA00004141"/>
    </source>
</evidence>
<comment type="caution">
    <text evidence="8">The sequence shown here is derived from an EMBL/GenBank/DDBJ whole genome shotgun (WGS) entry which is preliminary data.</text>
</comment>
<evidence type="ECO:0000256" key="2">
    <source>
        <dbReference type="ARBA" id="ARBA00012543"/>
    </source>
</evidence>
<keyword evidence="9" id="KW-1185">Reference proteome</keyword>
<keyword evidence="5 7" id="KW-1133">Transmembrane helix</keyword>
<keyword evidence="3" id="KW-0328">Glycosyltransferase</keyword>
<dbReference type="GO" id="GO:0030428">
    <property type="term" value="C:cell septum"/>
    <property type="evidence" value="ECO:0007669"/>
    <property type="project" value="TreeGrafter"/>
</dbReference>
<comment type="subcellular location">
    <subcellularLocation>
        <location evidence="1">Membrane</location>
        <topology evidence="1">Multi-pass membrane protein</topology>
    </subcellularLocation>
</comment>
<keyword evidence="3" id="KW-0808">Transferase</keyword>
<dbReference type="STRING" id="1314790.A0A1Y1Y3T6"/>
<evidence type="ECO:0000313" key="8">
    <source>
        <dbReference type="EMBL" id="ORX92376.1"/>
    </source>
</evidence>
<evidence type="ECO:0000256" key="7">
    <source>
        <dbReference type="SAM" id="Phobius"/>
    </source>
</evidence>
<feature type="transmembrane region" description="Helical" evidence="7">
    <location>
        <begin position="686"/>
        <end position="709"/>
    </location>
</feature>
<evidence type="ECO:0000256" key="4">
    <source>
        <dbReference type="ARBA" id="ARBA00022692"/>
    </source>
</evidence>
<dbReference type="Proteomes" id="UP000193498">
    <property type="component" value="Unassembled WGS sequence"/>
</dbReference>
<dbReference type="GO" id="GO:0006031">
    <property type="term" value="P:chitin biosynthetic process"/>
    <property type="evidence" value="ECO:0007669"/>
    <property type="project" value="TreeGrafter"/>
</dbReference>
<dbReference type="PANTHER" id="PTHR22914:SF41">
    <property type="entry name" value="CHITIN SYNTHASE 7"/>
    <property type="match status" value="1"/>
</dbReference>
<keyword evidence="4 7" id="KW-0812">Transmembrane</keyword>
<proteinExistence type="predicted"/>
<accession>A0A1Y1Y3T6</accession>
<feature type="transmembrane region" description="Helical" evidence="7">
    <location>
        <begin position="126"/>
        <end position="153"/>
    </location>
</feature>
<dbReference type="AlphaFoldDB" id="A0A1Y1Y3T6"/>
<dbReference type="Gene3D" id="3.90.550.10">
    <property type="entry name" value="Spore Coat Polysaccharide Biosynthesis Protein SpsA, Chain A"/>
    <property type="match status" value="1"/>
</dbReference>
<evidence type="ECO:0000256" key="5">
    <source>
        <dbReference type="ARBA" id="ARBA00022989"/>
    </source>
</evidence>
<dbReference type="InParanoid" id="A0A1Y1Y3T6"/>
<dbReference type="SUPFAM" id="SSF53448">
    <property type="entry name" value="Nucleotide-diphospho-sugar transferases"/>
    <property type="match status" value="1"/>
</dbReference>
<dbReference type="PANTHER" id="PTHR22914">
    <property type="entry name" value="CHITIN SYNTHASE"/>
    <property type="match status" value="1"/>
</dbReference>
<keyword evidence="6 7" id="KW-0472">Membrane</keyword>
<dbReference type="OrthoDB" id="370884at2759"/>
<gene>
    <name evidence="8" type="ORF">K493DRAFT_316616</name>
</gene>
<feature type="transmembrane region" description="Helical" evidence="7">
    <location>
        <begin position="660"/>
        <end position="679"/>
    </location>
</feature>
<feature type="transmembrane region" description="Helical" evidence="7">
    <location>
        <begin position="84"/>
        <end position="106"/>
    </location>
</feature>
<name>A0A1Y1Y3T6_9FUNG</name>
<evidence type="ECO:0000256" key="6">
    <source>
        <dbReference type="ARBA" id="ARBA00023136"/>
    </source>
</evidence>
<dbReference type="InterPro" id="IPR029044">
    <property type="entry name" value="Nucleotide-diphossugar_trans"/>
</dbReference>
<dbReference type="Pfam" id="PF03142">
    <property type="entry name" value="Chitin_synth_2"/>
    <property type="match status" value="2"/>
</dbReference>
<dbReference type="GO" id="GO:0004100">
    <property type="term" value="F:chitin synthase activity"/>
    <property type="evidence" value="ECO:0007669"/>
    <property type="project" value="UniProtKB-EC"/>
</dbReference>
<dbReference type="GO" id="GO:0071944">
    <property type="term" value="C:cell periphery"/>
    <property type="evidence" value="ECO:0007669"/>
    <property type="project" value="TreeGrafter"/>
</dbReference>
<dbReference type="InterPro" id="IPR004835">
    <property type="entry name" value="Chitin_synth"/>
</dbReference>
<dbReference type="EMBL" id="MCFE01000279">
    <property type="protein sequence ID" value="ORX92376.1"/>
    <property type="molecule type" value="Genomic_DNA"/>
</dbReference>
<evidence type="ECO:0000313" key="9">
    <source>
        <dbReference type="Proteomes" id="UP000193498"/>
    </source>
</evidence>
<protein>
    <recommendedName>
        <fullName evidence="2">chitin synthase</fullName>
        <ecNumber evidence="2">2.4.1.16</ecNumber>
    </recommendedName>
</protein>
<dbReference type="EC" id="2.4.1.16" evidence="2"/>
<dbReference type="GO" id="GO:0016020">
    <property type="term" value="C:membrane"/>
    <property type="evidence" value="ECO:0007669"/>
    <property type="project" value="UniProtKB-SubCell"/>
</dbReference>